<evidence type="ECO:0000259" key="7">
    <source>
        <dbReference type="Pfam" id="PF00892"/>
    </source>
</evidence>
<dbReference type="InterPro" id="IPR000620">
    <property type="entry name" value="EamA_dom"/>
</dbReference>
<keyword evidence="5 6" id="KW-0472">Membrane</keyword>
<dbReference type="PANTHER" id="PTHR32322">
    <property type="entry name" value="INNER MEMBRANE TRANSPORTER"/>
    <property type="match status" value="1"/>
</dbReference>
<dbReference type="RefSeq" id="WP_029044397.1">
    <property type="nucleotide sequence ID" value="NZ_JAOEEI010000078.1"/>
</dbReference>
<feature type="transmembrane region" description="Helical" evidence="6">
    <location>
        <begin position="190"/>
        <end position="210"/>
    </location>
</feature>
<dbReference type="PANTHER" id="PTHR32322:SF18">
    <property type="entry name" value="S-ADENOSYLMETHIONINE_S-ADENOSYLHOMOCYSTEINE TRANSPORTER"/>
    <property type="match status" value="1"/>
</dbReference>
<feature type="transmembrane region" description="Helical" evidence="6">
    <location>
        <begin position="161"/>
        <end position="183"/>
    </location>
</feature>
<sequence>MPGTHDPTAAARRRLQGTAYLLVTAVGWAVNWPAMKLLLQAWPPMFSRGLAGVAAAIGLAVLAAMQGHRLMPPRKVMPRLALAAFTNVFAWMGFSTLALNWVNVAEGVLLVYTMPIWVTLLVWPLRGVRPTASGFAALLLGLAGVMVLLGAQGFSVTGGQALGIGFALAAAVLFALGTILNGAPLPLQPLVSTAWQVGLGCLPMLVFGIVFEHPRLDALNPWQFASLIYMALIPMAICYLTWFAALQRLPASVAATGMLLVPLLGVLSAAVMLGEPIGAREVISMLLTLSGVALVLRRP</sequence>
<dbReference type="EMBL" id="JAPZVI010000059">
    <property type="protein sequence ID" value="MCZ8405936.1"/>
    <property type="molecule type" value="Genomic_DNA"/>
</dbReference>
<gene>
    <name evidence="8" type="ORF">O9570_31130</name>
</gene>
<keyword evidence="4 6" id="KW-1133">Transmembrane helix</keyword>
<evidence type="ECO:0000256" key="3">
    <source>
        <dbReference type="ARBA" id="ARBA00022692"/>
    </source>
</evidence>
<feature type="domain" description="EamA" evidence="7">
    <location>
        <begin position="162"/>
        <end position="296"/>
    </location>
</feature>
<dbReference type="Pfam" id="PF00892">
    <property type="entry name" value="EamA"/>
    <property type="match status" value="2"/>
</dbReference>
<evidence type="ECO:0000256" key="5">
    <source>
        <dbReference type="ARBA" id="ARBA00023136"/>
    </source>
</evidence>
<keyword evidence="2" id="KW-1003">Cell membrane</keyword>
<reference evidence="8" key="1">
    <citation type="submission" date="2022-12" db="EMBL/GenBank/DDBJ databases">
        <authorList>
            <person name="Voronina O.L."/>
            <person name="Kunda M.S."/>
            <person name="Ryzhova N."/>
            <person name="Aksenova E.I."/>
        </authorList>
    </citation>
    <scope>NUCLEOTIDE SEQUENCE</scope>
    <source>
        <strain evidence="8">SCCH136:Ach223948</strain>
    </source>
</reference>
<dbReference type="SUPFAM" id="SSF103481">
    <property type="entry name" value="Multidrug resistance efflux transporter EmrE"/>
    <property type="match status" value="2"/>
</dbReference>
<evidence type="ECO:0000313" key="9">
    <source>
        <dbReference type="Proteomes" id="UP001141992"/>
    </source>
</evidence>
<protein>
    <submittedName>
        <fullName evidence="8">DMT family transporter</fullName>
    </submittedName>
</protein>
<organism evidence="8 9">
    <name type="scientific">Alcaligenes xylosoxydans xylosoxydans</name>
    <name type="common">Achromobacter xylosoxidans</name>
    <dbReference type="NCBI Taxonomy" id="85698"/>
    <lineage>
        <taxon>Bacteria</taxon>
        <taxon>Pseudomonadati</taxon>
        <taxon>Pseudomonadota</taxon>
        <taxon>Betaproteobacteria</taxon>
        <taxon>Burkholderiales</taxon>
        <taxon>Alcaligenaceae</taxon>
        <taxon>Achromobacter</taxon>
    </lineage>
</organism>
<dbReference type="GO" id="GO:0005886">
    <property type="term" value="C:plasma membrane"/>
    <property type="evidence" value="ECO:0007669"/>
    <property type="project" value="UniProtKB-SubCell"/>
</dbReference>
<feature type="transmembrane region" description="Helical" evidence="6">
    <location>
        <begin position="135"/>
        <end position="155"/>
    </location>
</feature>
<feature type="transmembrane region" description="Helical" evidence="6">
    <location>
        <begin position="100"/>
        <end position="123"/>
    </location>
</feature>
<feature type="transmembrane region" description="Helical" evidence="6">
    <location>
        <begin position="277"/>
        <end position="296"/>
    </location>
</feature>
<comment type="subcellular location">
    <subcellularLocation>
        <location evidence="1">Cell membrane</location>
        <topology evidence="1">Multi-pass membrane protein</topology>
    </subcellularLocation>
</comment>
<feature type="transmembrane region" description="Helical" evidence="6">
    <location>
        <begin position="20"/>
        <end position="39"/>
    </location>
</feature>
<feature type="transmembrane region" description="Helical" evidence="6">
    <location>
        <begin position="76"/>
        <end position="94"/>
    </location>
</feature>
<dbReference type="Gene3D" id="1.10.3730.20">
    <property type="match status" value="1"/>
</dbReference>
<evidence type="ECO:0000256" key="6">
    <source>
        <dbReference type="SAM" id="Phobius"/>
    </source>
</evidence>
<feature type="transmembrane region" description="Helical" evidence="6">
    <location>
        <begin position="249"/>
        <end position="271"/>
    </location>
</feature>
<dbReference type="Proteomes" id="UP001141992">
    <property type="component" value="Unassembled WGS sequence"/>
</dbReference>
<evidence type="ECO:0000256" key="4">
    <source>
        <dbReference type="ARBA" id="ARBA00022989"/>
    </source>
</evidence>
<dbReference type="AlphaFoldDB" id="A0A9X3L5I3"/>
<evidence type="ECO:0000256" key="1">
    <source>
        <dbReference type="ARBA" id="ARBA00004651"/>
    </source>
</evidence>
<evidence type="ECO:0000256" key="2">
    <source>
        <dbReference type="ARBA" id="ARBA00022475"/>
    </source>
</evidence>
<proteinExistence type="predicted"/>
<feature type="transmembrane region" description="Helical" evidence="6">
    <location>
        <begin position="45"/>
        <end position="64"/>
    </location>
</feature>
<dbReference type="InterPro" id="IPR050638">
    <property type="entry name" value="AA-Vitamin_Transporters"/>
</dbReference>
<evidence type="ECO:0000313" key="8">
    <source>
        <dbReference type="EMBL" id="MCZ8405936.1"/>
    </source>
</evidence>
<comment type="caution">
    <text evidence="8">The sequence shown here is derived from an EMBL/GenBank/DDBJ whole genome shotgun (WGS) entry which is preliminary data.</text>
</comment>
<name>A0A9X3L5I3_ALCXX</name>
<feature type="domain" description="EamA" evidence="7">
    <location>
        <begin position="17"/>
        <end position="149"/>
    </location>
</feature>
<accession>A0A9X3L5I3</accession>
<keyword evidence="3 6" id="KW-0812">Transmembrane</keyword>
<dbReference type="InterPro" id="IPR037185">
    <property type="entry name" value="EmrE-like"/>
</dbReference>
<feature type="transmembrane region" description="Helical" evidence="6">
    <location>
        <begin position="222"/>
        <end position="242"/>
    </location>
</feature>